<dbReference type="InterPro" id="IPR036514">
    <property type="entry name" value="SGNH_hydro_sf"/>
</dbReference>
<dbReference type="InterPro" id="IPR013830">
    <property type="entry name" value="SGNH_hydro"/>
</dbReference>
<dbReference type="AlphaFoldDB" id="A0A1X2FKI7"/>
<reference evidence="4 5" key="1">
    <citation type="submission" date="2016-01" db="EMBL/GenBank/DDBJ databases">
        <title>The new phylogeny of the genus Mycobacterium.</title>
        <authorList>
            <person name="Tarcisio F."/>
            <person name="Conor M."/>
            <person name="Antonella G."/>
            <person name="Elisabetta G."/>
            <person name="Giulia F.S."/>
            <person name="Sara T."/>
            <person name="Anna F."/>
            <person name="Clotilde B."/>
            <person name="Roberto B."/>
            <person name="Veronica D.S."/>
            <person name="Fabio R."/>
            <person name="Monica P."/>
            <person name="Olivier J."/>
            <person name="Enrico T."/>
            <person name="Nicola S."/>
        </authorList>
    </citation>
    <scope>NUCLEOTIDE SEQUENCE [LARGE SCALE GENOMIC DNA]</scope>
    <source>
        <strain evidence="4 5">DSM 44166</strain>
    </source>
</reference>
<dbReference type="EMBL" id="LQPW01000005">
    <property type="protein sequence ID" value="ORX18953.1"/>
    <property type="molecule type" value="Genomic_DNA"/>
</dbReference>
<dbReference type="GO" id="GO:0019433">
    <property type="term" value="P:triglyceride catabolic process"/>
    <property type="evidence" value="ECO:0007669"/>
    <property type="project" value="TreeGrafter"/>
</dbReference>
<evidence type="ECO:0000259" key="3">
    <source>
        <dbReference type="Pfam" id="PF13472"/>
    </source>
</evidence>
<dbReference type="PANTHER" id="PTHR37981:SF1">
    <property type="entry name" value="SGNH HYDROLASE-TYPE ESTERASE DOMAIN-CONTAINING PROTEIN"/>
    <property type="match status" value="1"/>
</dbReference>
<keyword evidence="5" id="KW-1185">Reference proteome</keyword>
<name>A0A1X2FKI7_MYCSZ</name>
<evidence type="ECO:0000313" key="4">
    <source>
        <dbReference type="EMBL" id="ORX18953.1"/>
    </source>
</evidence>
<keyword evidence="2" id="KW-1015">Disulfide bond</keyword>
<dbReference type="InterPro" id="IPR037460">
    <property type="entry name" value="SEST-like"/>
</dbReference>
<comment type="caution">
    <text evidence="4">The sequence shown here is derived from an EMBL/GenBank/DDBJ whole genome shotgun (WGS) entry which is preliminary data.</text>
</comment>
<dbReference type="Proteomes" id="UP000193317">
    <property type="component" value="Unassembled WGS sequence"/>
</dbReference>
<feature type="active site" description="Nucleophile" evidence="1">
    <location>
        <position position="28"/>
    </location>
</feature>
<feature type="active site" evidence="1">
    <location>
        <position position="254"/>
    </location>
</feature>
<dbReference type="Gene3D" id="3.40.50.1110">
    <property type="entry name" value="SGNH hydrolase"/>
    <property type="match status" value="1"/>
</dbReference>
<proteinExistence type="predicted"/>
<feature type="disulfide bond" evidence="2">
    <location>
        <begin position="121"/>
        <end position="131"/>
    </location>
</feature>
<dbReference type="CDD" id="cd01823">
    <property type="entry name" value="SEST_like"/>
    <property type="match status" value="1"/>
</dbReference>
<feature type="disulfide bond" evidence="2">
    <location>
        <begin position="44"/>
        <end position="69"/>
    </location>
</feature>
<dbReference type="GO" id="GO:0004806">
    <property type="term" value="F:triacylglycerol lipase activity"/>
    <property type="evidence" value="ECO:0007669"/>
    <property type="project" value="TreeGrafter"/>
</dbReference>
<protein>
    <recommendedName>
        <fullName evidence="3">SGNH hydrolase-type esterase domain-containing protein</fullName>
    </recommendedName>
</protein>
<evidence type="ECO:0000313" key="5">
    <source>
        <dbReference type="Proteomes" id="UP000193317"/>
    </source>
</evidence>
<gene>
    <name evidence="4" type="ORF">AWC27_15905</name>
</gene>
<feature type="domain" description="SGNH hydrolase-type esterase" evidence="3">
    <location>
        <begin position="24"/>
        <end position="261"/>
    </location>
</feature>
<organism evidence="4 5">
    <name type="scientific">Mycobacterium szulgai</name>
    <dbReference type="NCBI Taxonomy" id="1787"/>
    <lineage>
        <taxon>Bacteria</taxon>
        <taxon>Bacillati</taxon>
        <taxon>Actinomycetota</taxon>
        <taxon>Actinomycetes</taxon>
        <taxon>Mycobacteriales</taxon>
        <taxon>Mycobacteriaceae</taxon>
        <taxon>Mycobacterium</taxon>
    </lineage>
</organism>
<evidence type="ECO:0000256" key="2">
    <source>
        <dbReference type="PIRSR" id="PIRSR637460-2"/>
    </source>
</evidence>
<accession>A0A1X2FKI7</accession>
<dbReference type="PANTHER" id="PTHR37981">
    <property type="entry name" value="LIPASE 2"/>
    <property type="match status" value="1"/>
</dbReference>
<sequence length="276" mass="29896">MAVVICAIPTEGKDRKAERLNYVAMGDSVAAAPGVPDPAPPTGCDKSTNNYPSVLARHLRVTRFIDVTCSGATTKHITNHAQQTTSGAMARQIDVVDEATDLITITIGANDVALAIDAERCEVKSPNPKPCMTDFVTGKVDSISAHITSKIPLWAAMIDQIRAKAPHAQIILVGYWTITNPGGCFPAEPVLPQDSDYLQAKLNEIDDRQRQLAADKGIDFFDSRPLSRDHGMCSPPDQRYFEGYITTYPAVPLHPTPLGARVVGESLADYVQTLNR</sequence>
<feature type="disulfide bond" evidence="2">
    <location>
        <begin position="184"/>
        <end position="233"/>
    </location>
</feature>
<evidence type="ECO:0000256" key="1">
    <source>
        <dbReference type="PIRSR" id="PIRSR637460-1"/>
    </source>
</evidence>
<dbReference type="RefSeq" id="WP_169726682.1">
    <property type="nucleotide sequence ID" value="NZ_JACKRU010000315.1"/>
</dbReference>
<dbReference type="Pfam" id="PF13472">
    <property type="entry name" value="Lipase_GDSL_2"/>
    <property type="match status" value="1"/>
</dbReference>
<dbReference type="SUPFAM" id="SSF52266">
    <property type="entry name" value="SGNH hydrolase"/>
    <property type="match status" value="1"/>
</dbReference>